<protein>
    <submittedName>
        <fullName evidence="2">Uncharacterized protein</fullName>
    </submittedName>
</protein>
<sequence length="348" mass="36551">MRCMNSFFRSPTSPPSLQLRSAQRTTKRKNTLTMAPLLRSMKAKTKTVAGAQGVPAQRGLQDAPATHLKDENIDVQSNGKNSIMLAYKDRKEFGLPNINLTEDPVVSKASEEAIAAMPAASRRYEKVMAKDLAKVSDMDFDYVHFIITKYELEVKVEMEIDDLTGEETVLRCISRRCEGWCYNVTRGLGGNRCAVDGWLSDYALLLASTPEADPKEELADSQTITSSTPRTKTPSAVSQVKQAQTQQRTGSAGATTPASLPASFSTTSGVATTSPASSATMKAASTTGTGAGSSSVSSAGGTSTKTTGSQATSVATAATATVTVKSGAGIVEVGSVLLVVLFGGIMAL</sequence>
<evidence type="ECO:0000313" key="2">
    <source>
        <dbReference type="EMBL" id="CZR63289.1"/>
    </source>
</evidence>
<feature type="region of interest" description="Disordered" evidence="1">
    <location>
        <begin position="1"/>
        <end position="30"/>
    </location>
</feature>
<dbReference type="EMBL" id="FJOG01000023">
    <property type="protein sequence ID" value="CZR63289.1"/>
    <property type="molecule type" value="Genomic_DNA"/>
</dbReference>
<feature type="compositionally biased region" description="Low complexity" evidence="1">
    <location>
        <begin position="265"/>
        <end position="314"/>
    </location>
</feature>
<organism evidence="2 3">
    <name type="scientific">Phialocephala subalpina</name>
    <dbReference type="NCBI Taxonomy" id="576137"/>
    <lineage>
        <taxon>Eukaryota</taxon>
        <taxon>Fungi</taxon>
        <taxon>Dikarya</taxon>
        <taxon>Ascomycota</taxon>
        <taxon>Pezizomycotina</taxon>
        <taxon>Leotiomycetes</taxon>
        <taxon>Helotiales</taxon>
        <taxon>Mollisiaceae</taxon>
        <taxon>Phialocephala</taxon>
        <taxon>Phialocephala fortinii species complex</taxon>
    </lineage>
</organism>
<feature type="compositionally biased region" description="Polar residues" evidence="1">
    <location>
        <begin position="220"/>
        <end position="264"/>
    </location>
</feature>
<keyword evidence="3" id="KW-1185">Reference proteome</keyword>
<feature type="region of interest" description="Disordered" evidence="1">
    <location>
        <begin position="213"/>
        <end position="314"/>
    </location>
</feature>
<reference evidence="2 3" key="1">
    <citation type="submission" date="2016-03" db="EMBL/GenBank/DDBJ databases">
        <authorList>
            <person name="Ploux O."/>
        </authorList>
    </citation>
    <scope>NUCLEOTIDE SEQUENCE [LARGE SCALE GENOMIC DNA]</scope>
    <source>
        <strain evidence="2 3">UAMH 11012</strain>
    </source>
</reference>
<accession>A0A1L7XE19</accession>
<gene>
    <name evidence="2" type="ORF">PAC_13186</name>
</gene>
<name>A0A1L7XE19_9HELO</name>
<proteinExistence type="predicted"/>
<feature type="compositionally biased region" description="Polar residues" evidence="1">
    <location>
        <begin position="7"/>
        <end position="24"/>
    </location>
</feature>
<evidence type="ECO:0000256" key="1">
    <source>
        <dbReference type="SAM" id="MobiDB-lite"/>
    </source>
</evidence>
<dbReference type="Proteomes" id="UP000184330">
    <property type="component" value="Unassembled WGS sequence"/>
</dbReference>
<evidence type="ECO:0000313" key="3">
    <source>
        <dbReference type="Proteomes" id="UP000184330"/>
    </source>
</evidence>
<dbReference type="AlphaFoldDB" id="A0A1L7XE19"/>